<keyword evidence="3" id="KW-1185">Reference proteome</keyword>
<feature type="region of interest" description="Disordered" evidence="1">
    <location>
        <begin position="1"/>
        <end position="99"/>
    </location>
</feature>
<dbReference type="SUPFAM" id="SSF50814">
    <property type="entry name" value="Lipocalins"/>
    <property type="match status" value="1"/>
</dbReference>
<evidence type="ECO:0000256" key="1">
    <source>
        <dbReference type="SAM" id="MobiDB-lite"/>
    </source>
</evidence>
<evidence type="ECO:0000313" key="3">
    <source>
        <dbReference type="Proteomes" id="UP001189429"/>
    </source>
</evidence>
<dbReference type="Proteomes" id="UP001189429">
    <property type="component" value="Unassembled WGS sequence"/>
</dbReference>
<feature type="compositionally biased region" description="Pro residues" evidence="1">
    <location>
        <begin position="38"/>
        <end position="49"/>
    </location>
</feature>
<dbReference type="Gene3D" id="2.40.128.20">
    <property type="match status" value="1"/>
</dbReference>
<comment type="caution">
    <text evidence="2">The sequence shown here is derived from an EMBL/GenBank/DDBJ whole genome shotgun (WGS) entry which is preliminary data.</text>
</comment>
<organism evidence="2 3">
    <name type="scientific">Prorocentrum cordatum</name>
    <dbReference type="NCBI Taxonomy" id="2364126"/>
    <lineage>
        <taxon>Eukaryota</taxon>
        <taxon>Sar</taxon>
        <taxon>Alveolata</taxon>
        <taxon>Dinophyceae</taxon>
        <taxon>Prorocentrales</taxon>
        <taxon>Prorocentraceae</taxon>
        <taxon>Prorocentrum</taxon>
    </lineage>
</organism>
<evidence type="ECO:0000313" key="2">
    <source>
        <dbReference type="EMBL" id="CAK0882423.1"/>
    </source>
</evidence>
<sequence>MWLRCCKARPTDDTVEVTDVAGEPPWERLPPGSGAGRPAPPPGAAPPPAGMQQGRCRALTGDPVEVAGADARHSLKSARSGEPQVSPPGAREGPGKLPLQGAVEDPCGLPGEIVDDATACGTEGVASSSPSSPSHVRLDVVGTVGGALGAADRPDFTGSWQCIRVEGDMHRFLQHMGLSPIMCEAAKNAHYGAGHQLQTISQEGDFLSVVDQLKVTVTMKCQVGLGPQRSFDLEGRSVTVTPTWDGQTLCVETTTGSGEPFATSRRFYEGDEMVLELTSPAGATTRRIFCRKGSTRHLKSIRSTCSTRLTWATEVP</sequence>
<protein>
    <submittedName>
        <fullName evidence="2">Uncharacterized protein</fullName>
    </submittedName>
</protein>
<name>A0ABN9W9P9_9DINO</name>
<dbReference type="CDD" id="cd00742">
    <property type="entry name" value="FABP"/>
    <property type="match status" value="1"/>
</dbReference>
<proteinExistence type="predicted"/>
<reference evidence="2" key="1">
    <citation type="submission" date="2023-10" db="EMBL/GenBank/DDBJ databases">
        <authorList>
            <person name="Chen Y."/>
            <person name="Shah S."/>
            <person name="Dougan E. K."/>
            <person name="Thang M."/>
            <person name="Chan C."/>
        </authorList>
    </citation>
    <scope>NUCLEOTIDE SEQUENCE [LARGE SCALE GENOMIC DNA]</scope>
</reference>
<accession>A0ABN9W9P9</accession>
<gene>
    <name evidence="2" type="ORF">PCOR1329_LOCUS64943</name>
</gene>
<dbReference type="InterPro" id="IPR012674">
    <property type="entry name" value="Calycin"/>
</dbReference>
<dbReference type="EMBL" id="CAUYUJ010018294">
    <property type="protein sequence ID" value="CAK0882423.1"/>
    <property type="molecule type" value="Genomic_DNA"/>
</dbReference>